<feature type="domain" description="Cation-transporting P-type ATPase N-terminal" evidence="11">
    <location>
        <begin position="16"/>
        <end position="90"/>
    </location>
</feature>
<evidence type="ECO:0000256" key="6">
    <source>
        <dbReference type="ARBA" id="ARBA00022840"/>
    </source>
</evidence>
<feature type="transmembrane region" description="Helical" evidence="10">
    <location>
        <begin position="848"/>
        <end position="866"/>
    </location>
</feature>
<dbReference type="InterPro" id="IPR018303">
    <property type="entry name" value="ATPase_P-typ_P_site"/>
</dbReference>
<feature type="transmembrane region" description="Helical" evidence="10">
    <location>
        <begin position="70"/>
        <end position="88"/>
    </location>
</feature>
<evidence type="ECO:0000313" key="13">
    <source>
        <dbReference type="Proteomes" id="UP001549749"/>
    </source>
</evidence>
<dbReference type="InterPro" id="IPR023299">
    <property type="entry name" value="ATPase_P-typ_cyto_dom_N"/>
</dbReference>
<dbReference type="Proteomes" id="UP001549749">
    <property type="component" value="Unassembled WGS sequence"/>
</dbReference>
<evidence type="ECO:0000256" key="4">
    <source>
        <dbReference type="ARBA" id="ARBA00022692"/>
    </source>
</evidence>
<dbReference type="InterPro" id="IPR008250">
    <property type="entry name" value="ATPase_P-typ_transduc_dom_A_sf"/>
</dbReference>
<dbReference type="InterPro" id="IPR001757">
    <property type="entry name" value="P_typ_ATPase"/>
</dbReference>
<evidence type="ECO:0000256" key="1">
    <source>
        <dbReference type="ARBA" id="ARBA00004651"/>
    </source>
</evidence>
<dbReference type="InterPro" id="IPR023214">
    <property type="entry name" value="HAD_sf"/>
</dbReference>
<dbReference type="InterPro" id="IPR059000">
    <property type="entry name" value="ATPase_P-type_domA"/>
</dbReference>
<dbReference type="SFLD" id="SFLDG00002">
    <property type="entry name" value="C1.7:_P-type_atpase_like"/>
    <property type="match status" value="1"/>
</dbReference>
<dbReference type="SFLD" id="SFLDF00027">
    <property type="entry name" value="p-type_atpase"/>
    <property type="match status" value="1"/>
</dbReference>
<evidence type="ECO:0000256" key="8">
    <source>
        <dbReference type="ARBA" id="ARBA00022989"/>
    </source>
</evidence>
<dbReference type="Pfam" id="PF00690">
    <property type="entry name" value="Cation_ATPase_N"/>
    <property type="match status" value="1"/>
</dbReference>
<dbReference type="PANTHER" id="PTHR43294">
    <property type="entry name" value="SODIUM/POTASSIUM-TRANSPORTING ATPASE SUBUNIT ALPHA"/>
    <property type="match status" value="1"/>
</dbReference>
<comment type="similarity">
    <text evidence="2">Belongs to the cation transport ATPase (P-type) (TC 3.A.3) family. Type IIA subfamily.</text>
</comment>
<keyword evidence="5" id="KW-0547">Nucleotide-binding</keyword>
<dbReference type="InterPro" id="IPR006068">
    <property type="entry name" value="ATPase_P-typ_cation-transptr_C"/>
</dbReference>
<feature type="transmembrane region" description="Helical" evidence="10">
    <location>
        <begin position="872"/>
        <end position="897"/>
    </location>
</feature>
<keyword evidence="3" id="KW-1003">Cell membrane</keyword>
<dbReference type="InterPro" id="IPR044492">
    <property type="entry name" value="P_typ_ATPase_HD_dom"/>
</dbReference>
<evidence type="ECO:0000256" key="2">
    <source>
        <dbReference type="ARBA" id="ARBA00005675"/>
    </source>
</evidence>
<keyword evidence="7" id="KW-1278">Translocase</keyword>
<dbReference type="SUPFAM" id="SSF56784">
    <property type="entry name" value="HAD-like"/>
    <property type="match status" value="1"/>
</dbReference>
<evidence type="ECO:0000256" key="5">
    <source>
        <dbReference type="ARBA" id="ARBA00022741"/>
    </source>
</evidence>
<dbReference type="SUPFAM" id="SSF81665">
    <property type="entry name" value="Calcium ATPase, transmembrane domain M"/>
    <property type="match status" value="1"/>
</dbReference>
<dbReference type="RefSeq" id="WP_354659483.1">
    <property type="nucleotide sequence ID" value="NZ_JBEXAC010000001.1"/>
</dbReference>
<evidence type="ECO:0000313" key="12">
    <source>
        <dbReference type="EMBL" id="MET6996842.1"/>
    </source>
</evidence>
<dbReference type="PRINTS" id="PR00119">
    <property type="entry name" value="CATATPASE"/>
</dbReference>
<organism evidence="12 13">
    <name type="scientific">Chitinophaga defluvii</name>
    <dbReference type="NCBI Taxonomy" id="3163343"/>
    <lineage>
        <taxon>Bacteria</taxon>
        <taxon>Pseudomonadati</taxon>
        <taxon>Bacteroidota</taxon>
        <taxon>Chitinophagia</taxon>
        <taxon>Chitinophagales</taxon>
        <taxon>Chitinophagaceae</taxon>
        <taxon>Chitinophaga</taxon>
    </lineage>
</organism>
<dbReference type="Gene3D" id="3.40.50.1000">
    <property type="entry name" value="HAD superfamily/HAD-like"/>
    <property type="match status" value="1"/>
</dbReference>
<comment type="caution">
    <text evidence="12">The sequence shown here is derived from an EMBL/GenBank/DDBJ whole genome shotgun (WGS) entry which is preliminary data.</text>
</comment>
<dbReference type="PRINTS" id="PR00120">
    <property type="entry name" value="HATPASE"/>
</dbReference>
<feature type="transmembrane region" description="Helical" evidence="10">
    <location>
        <begin position="94"/>
        <end position="113"/>
    </location>
</feature>
<feature type="transmembrane region" description="Helical" evidence="10">
    <location>
        <begin position="814"/>
        <end position="832"/>
    </location>
</feature>
<dbReference type="SUPFAM" id="SSF81653">
    <property type="entry name" value="Calcium ATPase, transduction domain A"/>
    <property type="match status" value="1"/>
</dbReference>
<dbReference type="InterPro" id="IPR004014">
    <property type="entry name" value="ATPase_P-typ_cation-transptr_N"/>
</dbReference>
<evidence type="ECO:0000256" key="3">
    <source>
        <dbReference type="ARBA" id="ARBA00022475"/>
    </source>
</evidence>
<keyword evidence="4 10" id="KW-0812">Transmembrane</keyword>
<dbReference type="InterPro" id="IPR023298">
    <property type="entry name" value="ATPase_P-typ_TM_dom_sf"/>
</dbReference>
<dbReference type="Pfam" id="PF13246">
    <property type="entry name" value="Cation_ATPase"/>
    <property type="match status" value="1"/>
</dbReference>
<reference evidence="12 13" key="1">
    <citation type="submission" date="2024-06" db="EMBL/GenBank/DDBJ databases">
        <title>Chitinophaga defluvii sp. nov., isolated from municipal sewage.</title>
        <authorList>
            <person name="Zhang L."/>
        </authorList>
    </citation>
    <scope>NUCLEOTIDE SEQUENCE [LARGE SCALE GENOMIC DNA]</scope>
    <source>
        <strain evidence="12 13">H8</strain>
    </source>
</reference>
<feature type="transmembrane region" description="Helical" evidence="10">
    <location>
        <begin position="288"/>
        <end position="312"/>
    </location>
</feature>
<dbReference type="Pfam" id="PF00689">
    <property type="entry name" value="Cation_ATPase_C"/>
    <property type="match status" value="1"/>
</dbReference>
<dbReference type="NCBIfam" id="TIGR01494">
    <property type="entry name" value="ATPase_P-type"/>
    <property type="match status" value="2"/>
</dbReference>
<accession>A0ABV2T1D2</accession>
<dbReference type="PANTHER" id="PTHR43294:SF21">
    <property type="entry name" value="CATION TRANSPORTING ATPASE"/>
    <property type="match status" value="1"/>
</dbReference>
<keyword evidence="6" id="KW-0067">ATP-binding</keyword>
<keyword evidence="9 10" id="KW-0472">Membrane</keyword>
<evidence type="ECO:0000256" key="10">
    <source>
        <dbReference type="SAM" id="Phobius"/>
    </source>
</evidence>
<protein>
    <submittedName>
        <fullName evidence="12">Cation-transporting P-type ATPase</fullName>
    </submittedName>
</protein>
<feature type="transmembrane region" description="Helical" evidence="10">
    <location>
        <begin position="775"/>
        <end position="794"/>
    </location>
</feature>
<dbReference type="InterPro" id="IPR036412">
    <property type="entry name" value="HAD-like_sf"/>
</dbReference>
<sequence>MTNKKMLLSRKKKVDKYWALSGETIINLYSTDATKGLTKEEAATRLMQYGSNSIATVKSGQPLLILLRQFTNPFILLLAIATIFSFFFKEWLDAFAILIVMILNIMIGFWMEYQAHRSMEALKKMSVVSVRVIRDGKMMEIKSELLVPGDLLFAESGDMVTADARIINFNQLQVDESTLSGESFPVDKHQHELPENTPLAERNNMLYKGTFVTKGNCLTVVVNTGMETELGKLAGIVQQAEQVATPLEKKVRYLSKKLIGITLGLIVIIFTGSIFYGTPITTVLKTAIALFVAAIPEGLPVVTTLVLSFGMLRMVKHNVIVKKLSAVETLGETEVICTDKTGTLTQNKIEVSLIQVENLSAHVMVNAAGTSMHWTENNSISGTTAYAHLCRISALCNTASYQPDGNKTHASGDPLEIALLKMIYASGIKPEDYQQQFIKTDEIPFSSETRIMATCHKSQDGDEFYYVAAKGAVEDILKHCTSVLDESGERHMDDEEREAWKGIATQHAQSGFRMLAFAYRETSKQEGSFLYNLTLAGIIGFTDPPRAGVMEAIKACKKAGIRVIMITGDHPETAKHIAVQLGIATPGEDVIIGSDMKPSDQLTVLDRKQWLKASVFARVSPEQKQHLVTVLQDAKKIVAMTGDGVNDAPALKKADIGIAMGLRGTQVAREAADMILKDDAFTAIVSAIRQGRIIFENIRKFVIFLLSGNLSELLVIAICALFNLPFQLFPLQILFINFMTDTMPALALGVSNSGDQIMQRKPYSPNTPIIDKKRWAAIFIYSFVITATTLGAVVTSHLMLHRNDEWNNLVYNNILFYTLIFSQLCQVLNMTFKREIAFHKTDVFRNKVVWYSITCCIIISLVAYWVSPVKSALGITVISWAEWGIISLYSILTAVIVRVLKKMRLTI</sequence>
<comment type="subcellular location">
    <subcellularLocation>
        <location evidence="1">Cell membrane</location>
        <topology evidence="1">Multi-pass membrane protein</topology>
    </subcellularLocation>
</comment>
<dbReference type="Gene3D" id="3.40.1110.10">
    <property type="entry name" value="Calcium-transporting ATPase, cytoplasmic domain N"/>
    <property type="match status" value="1"/>
</dbReference>
<keyword evidence="13" id="KW-1185">Reference proteome</keyword>
<gene>
    <name evidence="12" type="ORF">ABR189_05665</name>
</gene>
<evidence type="ECO:0000256" key="7">
    <source>
        <dbReference type="ARBA" id="ARBA00022967"/>
    </source>
</evidence>
<dbReference type="SUPFAM" id="SSF81660">
    <property type="entry name" value="Metal cation-transporting ATPase, ATP-binding domain N"/>
    <property type="match status" value="1"/>
</dbReference>
<dbReference type="SMART" id="SM00831">
    <property type="entry name" value="Cation_ATPase_N"/>
    <property type="match status" value="1"/>
</dbReference>
<dbReference type="SFLD" id="SFLDS00003">
    <property type="entry name" value="Haloacid_Dehalogenase"/>
    <property type="match status" value="1"/>
</dbReference>
<evidence type="ECO:0000259" key="11">
    <source>
        <dbReference type="SMART" id="SM00831"/>
    </source>
</evidence>
<name>A0ABV2T1D2_9BACT</name>
<dbReference type="Gene3D" id="2.70.150.10">
    <property type="entry name" value="Calcium-transporting ATPase, cytoplasmic transduction domain A"/>
    <property type="match status" value="1"/>
</dbReference>
<evidence type="ECO:0000256" key="9">
    <source>
        <dbReference type="ARBA" id="ARBA00023136"/>
    </source>
</evidence>
<dbReference type="InterPro" id="IPR050510">
    <property type="entry name" value="Cation_transp_ATPase_P-type"/>
</dbReference>
<dbReference type="Gene3D" id="1.20.1110.10">
    <property type="entry name" value="Calcium-transporting ATPase, transmembrane domain"/>
    <property type="match status" value="1"/>
</dbReference>
<dbReference type="EMBL" id="JBEXAC010000001">
    <property type="protein sequence ID" value="MET6996842.1"/>
    <property type="molecule type" value="Genomic_DNA"/>
</dbReference>
<feature type="transmembrane region" description="Helical" evidence="10">
    <location>
        <begin position="701"/>
        <end position="723"/>
    </location>
</feature>
<proteinExistence type="inferred from homology"/>
<feature type="transmembrane region" description="Helical" evidence="10">
    <location>
        <begin position="258"/>
        <end position="276"/>
    </location>
</feature>
<dbReference type="PROSITE" id="PS00154">
    <property type="entry name" value="ATPASE_E1_E2"/>
    <property type="match status" value="1"/>
</dbReference>
<keyword evidence="8 10" id="KW-1133">Transmembrane helix</keyword>
<feature type="transmembrane region" description="Helical" evidence="10">
    <location>
        <begin position="729"/>
        <end position="754"/>
    </location>
</feature>
<dbReference type="Pfam" id="PF00122">
    <property type="entry name" value="E1-E2_ATPase"/>
    <property type="match status" value="1"/>
</dbReference>